<dbReference type="Proteomes" id="UP000649829">
    <property type="component" value="Unassembled WGS sequence"/>
</dbReference>
<keyword evidence="3" id="KW-1185">Reference proteome</keyword>
<comment type="similarity">
    <text evidence="1">Belongs to the UPF0434 family.</text>
</comment>
<dbReference type="RefSeq" id="WP_051630698.1">
    <property type="nucleotide sequence ID" value="NZ_BMLF01000002.1"/>
</dbReference>
<evidence type="ECO:0000256" key="1">
    <source>
        <dbReference type="HAMAP-Rule" id="MF_01187"/>
    </source>
</evidence>
<accession>A0A917SWM7</accession>
<reference evidence="2" key="1">
    <citation type="journal article" date="2014" name="Int. J. Syst. Evol. Microbiol.">
        <title>Complete genome sequence of Corynebacterium casei LMG S-19264T (=DSM 44701T), isolated from a smear-ripened cheese.</title>
        <authorList>
            <consortium name="US DOE Joint Genome Institute (JGI-PGF)"/>
            <person name="Walter F."/>
            <person name="Albersmeier A."/>
            <person name="Kalinowski J."/>
            <person name="Ruckert C."/>
        </authorList>
    </citation>
    <scope>NUCLEOTIDE SEQUENCE</scope>
    <source>
        <strain evidence="2">CGMCC 1.6293</strain>
    </source>
</reference>
<dbReference type="GO" id="GO:0005829">
    <property type="term" value="C:cytosol"/>
    <property type="evidence" value="ECO:0007669"/>
    <property type="project" value="TreeGrafter"/>
</dbReference>
<protein>
    <recommendedName>
        <fullName evidence="1">UPF0434 protein GCM10011534_24170</fullName>
    </recommendedName>
</protein>
<name>A0A917SWM7_9RHOB</name>
<dbReference type="Gene3D" id="2.20.25.10">
    <property type="match status" value="1"/>
</dbReference>
<evidence type="ECO:0000313" key="3">
    <source>
        <dbReference type="Proteomes" id="UP000649829"/>
    </source>
</evidence>
<evidence type="ECO:0000313" key="2">
    <source>
        <dbReference type="EMBL" id="GGM01477.1"/>
    </source>
</evidence>
<comment type="caution">
    <text evidence="2">The sequence shown here is derived from an EMBL/GenBank/DDBJ whole genome shotgun (WGS) entry which is preliminary data.</text>
</comment>
<sequence>MTEANVPPVPETTAPSAPAFDRRMLEALICPESHTTLSYDQDANELVSEAAGLAYPIRNGIPIMLVDEARRLDP</sequence>
<dbReference type="PANTHER" id="PTHR33505:SF4">
    <property type="entry name" value="PROTEIN PREY, MITOCHONDRIAL"/>
    <property type="match status" value="1"/>
</dbReference>
<organism evidence="2 3">
    <name type="scientific">Pseudooceanicola nanhaiensis</name>
    <dbReference type="NCBI Taxonomy" id="375761"/>
    <lineage>
        <taxon>Bacteria</taxon>
        <taxon>Pseudomonadati</taxon>
        <taxon>Pseudomonadota</taxon>
        <taxon>Alphaproteobacteria</taxon>
        <taxon>Rhodobacterales</taxon>
        <taxon>Paracoccaceae</taxon>
        <taxon>Pseudooceanicola</taxon>
    </lineage>
</organism>
<dbReference type="InterPro" id="IPR005651">
    <property type="entry name" value="Trm112-like"/>
</dbReference>
<proteinExistence type="inferred from homology"/>
<dbReference type="Pfam" id="PF03966">
    <property type="entry name" value="Trm112p"/>
    <property type="match status" value="1"/>
</dbReference>
<dbReference type="HAMAP" id="MF_01187">
    <property type="entry name" value="UPF0434"/>
    <property type="match status" value="1"/>
</dbReference>
<dbReference type="PANTHER" id="PTHR33505">
    <property type="entry name" value="ZGC:162634"/>
    <property type="match status" value="1"/>
</dbReference>
<dbReference type="EMBL" id="BMLF01000002">
    <property type="protein sequence ID" value="GGM01477.1"/>
    <property type="molecule type" value="Genomic_DNA"/>
</dbReference>
<dbReference type="AlphaFoldDB" id="A0A917SWM7"/>
<gene>
    <name evidence="2" type="ORF">GCM10011534_24170</name>
</gene>
<reference evidence="2" key="2">
    <citation type="submission" date="2020-09" db="EMBL/GenBank/DDBJ databases">
        <authorList>
            <person name="Sun Q."/>
            <person name="Zhou Y."/>
        </authorList>
    </citation>
    <scope>NUCLEOTIDE SEQUENCE</scope>
    <source>
        <strain evidence="2">CGMCC 1.6293</strain>
    </source>
</reference>
<dbReference type="SUPFAM" id="SSF158997">
    <property type="entry name" value="Trm112p-like"/>
    <property type="match status" value="1"/>
</dbReference>